<proteinExistence type="predicted"/>
<dbReference type="Pfam" id="PF00664">
    <property type="entry name" value="ABC_membrane"/>
    <property type="match status" value="1"/>
</dbReference>
<dbReference type="Pfam" id="PF00005">
    <property type="entry name" value="ABC_tran"/>
    <property type="match status" value="1"/>
</dbReference>
<dbReference type="PANTHER" id="PTHR24221:SF233">
    <property type="entry name" value="ATP-BINDING_PERMEASE FUSION ABC TRANSPORTER-RELATED"/>
    <property type="match status" value="1"/>
</dbReference>
<comment type="subcellular location">
    <subcellularLocation>
        <location evidence="1">Cell membrane</location>
        <topology evidence="1">Multi-pass membrane protein</topology>
    </subcellularLocation>
</comment>
<evidence type="ECO:0000256" key="3">
    <source>
        <dbReference type="ARBA" id="ARBA00022741"/>
    </source>
</evidence>
<dbReference type="SMART" id="SM00382">
    <property type="entry name" value="AAA"/>
    <property type="match status" value="1"/>
</dbReference>
<keyword evidence="6 7" id="KW-0472">Membrane</keyword>
<dbReference type="InterPro" id="IPR027417">
    <property type="entry name" value="P-loop_NTPase"/>
</dbReference>
<evidence type="ECO:0000259" key="8">
    <source>
        <dbReference type="PROSITE" id="PS50893"/>
    </source>
</evidence>
<dbReference type="InterPro" id="IPR005898">
    <property type="entry name" value="Cyc_pep_transpt_SyrD/YojI"/>
</dbReference>
<feature type="transmembrane region" description="Helical" evidence="7">
    <location>
        <begin position="263"/>
        <end position="281"/>
    </location>
</feature>
<evidence type="ECO:0000256" key="1">
    <source>
        <dbReference type="ARBA" id="ARBA00004651"/>
    </source>
</evidence>
<reference evidence="10" key="2">
    <citation type="submission" date="2015-03" db="EMBL/GenBank/DDBJ databases">
        <title>Genome sequence of Pseudoalteromonas citrea.</title>
        <authorList>
            <person name="Xie B.-B."/>
            <person name="Rong J.-C."/>
            <person name="Qin Q.-L."/>
            <person name="Zhang Y.-Z."/>
        </authorList>
    </citation>
    <scope>NUCLEOTIDE SEQUENCE</scope>
    <source>
        <strain evidence="10">DSM 8771</strain>
    </source>
</reference>
<dbReference type="PROSITE" id="PS50893">
    <property type="entry name" value="ABC_TRANSPORTER_2"/>
    <property type="match status" value="1"/>
</dbReference>
<organism evidence="10 11">
    <name type="scientific">Pseudoalteromonas citrea</name>
    <dbReference type="NCBI Taxonomy" id="43655"/>
    <lineage>
        <taxon>Bacteria</taxon>
        <taxon>Pseudomonadati</taxon>
        <taxon>Pseudomonadota</taxon>
        <taxon>Gammaproteobacteria</taxon>
        <taxon>Alteromonadales</taxon>
        <taxon>Pseudoalteromonadaceae</taxon>
        <taxon>Pseudoalteromonas</taxon>
    </lineage>
</organism>
<dbReference type="SUPFAM" id="SSF90123">
    <property type="entry name" value="ABC transporter transmembrane region"/>
    <property type="match status" value="1"/>
</dbReference>
<feature type="transmembrane region" description="Helical" evidence="7">
    <location>
        <begin position="229"/>
        <end position="251"/>
    </location>
</feature>
<dbReference type="GO" id="GO:0016887">
    <property type="term" value="F:ATP hydrolysis activity"/>
    <property type="evidence" value="ECO:0007669"/>
    <property type="project" value="InterPro"/>
</dbReference>
<dbReference type="GO" id="GO:0005886">
    <property type="term" value="C:plasma membrane"/>
    <property type="evidence" value="ECO:0007669"/>
    <property type="project" value="UniProtKB-SubCell"/>
</dbReference>
<comment type="caution">
    <text evidence="10">The sequence shown here is derived from an EMBL/GenBank/DDBJ whole genome shotgun (WGS) entry which is preliminary data.</text>
</comment>
<evidence type="ECO:0000256" key="4">
    <source>
        <dbReference type="ARBA" id="ARBA00022840"/>
    </source>
</evidence>
<dbReference type="InterPro" id="IPR036640">
    <property type="entry name" value="ABC1_TM_sf"/>
</dbReference>
<dbReference type="InterPro" id="IPR003439">
    <property type="entry name" value="ABC_transporter-like_ATP-bd"/>
</dbReference>
<dbReference type="Proteomes" id="UP000016487">
    <property type="component" value="Unassembled WGS sequence"/>
</dbReference>
<dbReference type="NCBIfam" id="TIGR01194">
    <property type="entry name" value="cyc_pep_trnsptr"/>
    <property type="match status" value="1"/>
</dbReference>
<dbReference type="GO" id="GO:0034040">
    <property type="term" value="F:ATPase-coupled lipid transmembrane transporter activity"/>
    <property type="evidence" value="ECO:0007669"/>
    <property type="project" value="TreeGrafter"/>
</dbReference>
<feature type="domain" description="ABC transmembrane type-1" evidence="9">
    <location>
        <begin position="13"/>
        <end position="289"/>
    </location>
</feature>
<feature type="transmembrane region" description="Helical" evidence="7">
    <location>
        <begin position="12"/>
        <end position="34"/>
    </location>
</feature>
<dbReference type="SUPFAM" id="SSF52540">
    <property type="entry name" value="P-loop containing nucleoside triphosphate hydrolases"/>
    <property type="match status" value="1"/>
</dbReference>
<dbReference type="PROSITE" id="PS00211">
    <property type="entry name" value="ABC_TRANSPORTER_1"/>
    <property type="match status" value="1"/>
</dbReference>
<feature type="domain" description="ABC transporter" evidence="8">
    <location>
        <begin position="321"/>
        <end position="540"/>
    </location>
</feature>
<feature type="transmembrane region" description="Helical" evidence="7">
    <location>
        <begin position="49"/>
        <end position="70"/>
    </location>
</feature>
<dbReference type="EMBL" id="AHBZ03000023">
    <property type="protein sequence ID" value="KAF7767608.1"/>
    <property type="molecule type" value="Genomic_DNA"/>
</dbReference>
<evidence type="ECO:0000256" key="6">
    <source>
        <dbReference type="ARBA" id="ARBA00023136"/>
    </source>
</evidence>
<dbReference type="Gene3D" id="1.20.1560.10">
    <property type="entry name" value="ABC transporter type 1, transmembrane domain"/>
    <property type="match status" value="1"/>
</dbReference>
<dbReference type="InterPro" id="IPR003593">
    <property type="entry name" value="AAA+_ATPase"/>
</dbReference>
<dbReference type="Gene3D" id="3.40.50.300">
    <property type="entry name" value="P-loop containing nucleotide triphosphate hydrolases"/>
    <property type="match status" value="1"/>
</dbReference>
<feature type="transmembrane region" description="Helical" evidence="7">
    <location>
        <begin position="123"/>
        <end position="142"/>
    </location>
</feature>
<evidence type="ECO:0000256" key="7">
    <source>
        <dbReference type="SAM" id="Phobius"/>
    </source>
</evidence>
<dbReference type="GO" id="GO:0015833">
    <property type="term" value="P:peptide transport"/>
    <property type="evidence" value="ECO:0007669"/>
    <property type="project" value="InterPro"/>
</dbReference>
<dbReference type="InterPro" id="IPR017871">
    <property type="entry name" value="ABC_transporter-like_CS"/>
</dbReference>
<name>A0AAD4AGB4_9GAMM</name>
<gene>
    <name evidence="10" type="primary">pvdE</name>
    <name evidence="10" type="ORF">PCIT_a3660</name>
</gene>
<evidence type="ECO:0000256" key="5">
    <source>
        <dbReference type="ARBA" id="ARBA00022989"/>
    </source>
</evidence>
<sequence>MLGHLIKKTWWRFIATAISSVLFGLISVSLVALINEIINSESDQLNQKFIYFAILAVSGVCLQLFSKLLAEQLSEQSQAVIRSQVAEHVITAKLESMERHGGAKIKSCLTEHSLKVASFFQSLPKILTNAMIVIGSLGYMAWLDWQVFLFALLTLFLGSAGYSFANATAFKKVSEAADLQDKLFVHFDAIVEGAKELKLNRNKRHVFIHDVLGEAIELLKQRRLAGANIYHVAGSWGGFSIFAFIGGALYYLSGVDNDSAKVMSGFALLFLYMLTPLEVMLEAIPGAYAAKASANTIGELQDDLDQIEQNTTHDLTGFKQLHVKNLSHSYYHEQSDEVFALSPINLTLNAGELVYLVGGNGSGKTTFAKVLSGLYGANDGNIIVDNTIIEAQSLDNYRQLFSTVFTDFYLFDRLLGIGNQALEEKGNGLIKKLNLHHKVAIKDGAFTTQSLSQGQRKRLALVVAYLEDRDFYLFDEWAADQDPLFKDVFYTELLPELSARGKTVLVITHDDKYFHLADRLLKMENGKLTEPSVMKNTQSIA</sequence>
<dbReference type="AlphaFoldDB" id="A0AAD4AGB4"/>
<dbReference type="RefSeq" id="WP_010365460.1">
    <property type="nucleotide sequence ID" value="NZ_AHBZ03000023.1"/>
</dbReference>
<accession>A0AAD4AGB4</accession>
<keyword evidence="3" id="KW-0547">Nucleotide-binding</keyword>
<keyword evidence="4 10" id="KW-0067">ATP-binding</keyword>
<keyword evidence="2 7" id="KW-0812">Transmembrane</keyword>
<evidence type="ECO:0000259" key="9">
    <source>
        <dbReference type="PROSITE" id="PS50929"/>
    </source>
</evidence>
<dbReference type="PROSITE" id="PS50929">
    <property type="entry name" value="ABC_TM1F"/>
    <property type="match status" value="1"/>
</dbReference>
<keyword evidence="5 7" id="KW-1133">Transmembrane helix</keyword>
<dbReference type="GO" id="GO:0140359">
    <property type="term" value="F:ABC-type transporter activity"/>
    <property type="evidence" value="ECO:0007669"/>
    <property type="project" value="InterPro"/>
</dbReference>
<feature type="transmembrane region" description="Helical" evidence="7">
    <location>
        <begin position="148"/>
        <end position="165"/>
    </location>
</feature>
<dbReference type="GO" id="GO:1904680">
    <property type="term" value="F:peptide transmembrane transporter activity"/>
    <property type="evidence" value="ECO:0007669"/>
    <property type="project" value="InterPro"/>
</dbReference>
<dbReference type="CDD" id="cd03228">
    <property type="entry name" value="ABCC_MRP_Like"/>
    <property type="match status" value="1"/>
</dbReference>
<dbReference type="PANTHER" id="PTHR24221">
    <property type="entry name" value="ATP-BINDING CASSETTE SUB-FAMILY B"/>
    <property type="match status" value="1"/>
</dbReference>
<dbReference type="InterPro" id="IPR039421">
    <property type="entry name" value="Type_1_exporter"/>
</dbReference>
<protein>
    <submittedName>
        <fullName evidence="10">ATP-binding cassette transporter</fullName>
    </submittedName>
</protein>
<evidence type="ECO:0000313" key="10">
    <source>
        <dbReference type="EMBL" id="KAF7767608.1"/>
    </source>
</evidence>
<evidence type="ECO:0000256" key="2">
    <source>
        <dbReference type="ARBA" id="ARBA00022692"/>
    </source>
</evidence>
<dbReference type="InterPro" id="IPR011527">
    <property type="entry name" value="ABC1_TM_dom"/>
</dbReference>
<reference evidence="10" key="1">
    <citation type="journal article" date="2012" name="J. Bacteriol.">
        <title>Genome sequences of type strains of seven species of the marine bacterium Pseudoalteromonas.</title>
        <authorList>
            <person name="Xie B.B."/>
            <person name="Shu Y.L."/>
            <person name="Qin Q.L."/>
            <person name="Rong J.C."/>
            <person name="Zhang X.Y."/>
            <person name="Chen X.L."/>
            <person name="Shi M."/>
            <person name="He H.L."/>
            <person name="Zhou B.C."/>
            <person name="Zhang Y.Z."/>
        </authorList>
    </citation>
    <scope>NUCLEOTIDE SEQUENCE</scope>
    <source>
        <strain evidence="10">DSM 8771</strain>
    </source>
</reference>
<dbReference type="GO" id="GO:0005524">
    <property type="term" value="F:ATP binding"/>
    <property type="evidence" value="ECO:0007669"/>
    <property type="project" value="UniProtKB-KW"/>
</dbReference>
<evidence type="ECO:0000313" key="11">
    <source>
        <dbReference type="Proteomes" id="UP000016487"/>
    </source>
</evidence>